<dbReference type="Proteomes" id="UP000483286">
    <property type="component" value="Unassembled WGS sequence"/>
</dbReference>
<dbReference type="RefSeq" id="WP_157458939.1">
    <property type="nucleotide sequence ID" value="NZ_WQLB01000009.1"/>
</dbReference>
<reference evidence="1 2" key="1">
    <citation type="submission" date="2019-12" db="EMBL/GenBank/DDBJ databases">
        <title>Deinococcus sp. HMF7620 Genome sequencing and assembly.</title>
        <authorList>
            <person name="Kang H."/>
            <person name="Kim H."/>
            <person name="Joh K."/>
        </authorList>
    </citation>
    <scope>NUCLEOTIDE SEQUENCE [LARGE SCALE GENOMIC DNA]</scope>
    <source>
        <strain evidence="1 2">HMF7620</strain>
    </source>
</reference>
<name>A0A7C9HYC9_9DEIO</name>
<evidence type="ECO:0000313" key="2">
    <source>
        <dbReference type="Proteomes" id="UP000483286"/>
    </source>
</evidence>
<evidence type="ECO:0000313" key="1">
    <source>
        <dbReference type="EMBL" id="MVN86888.1"/>
    </source>
</evidence>
<dbReference type="AlphaFoldDB" id="A0A7C9HYC9"/>
<proteinExistence type="predicted"/>
<dbReference type="EMBL" id="WQLB01000009">
    <property type="protein sequence ID" value="MVN86888.1"/>
    <property type="molecule type" value="Genomic_DNA"/>
</dbReference>
<organism evidence="1 2">
    <name type="scientific">Deinococcus arboris</name>
    <dbReference type="NCBI Taxonomy" id="2682977"/>
    <lineage>
        <taxon>Bacteria</taxon>
        <taxon>Thermotogati</taxon>
        <taxon>Deinococcota</taxon>
        <taxon>Deinococci</taxon>
        <taxon>Deinococcales</taxon>
        <taxon>Deinococcaceae</taxon>
        <taxon>Deinococcus</taxon>
    </lineage>
</organism>
<comment type="caution">
    <text evidence="1">The sequence shown here is derived from an EMBL/GenBank/DDBJ whole genome shotgun (WGS) entry which is preliminary data.</text>
</comment>
<protein>
    <submittedName>
        <fullName evidence="1">Uncharacterized protein</fullName>
    </submittedName>
</protein>
<accession>A0A7C9HYC9</accession>
<keyword evidence="2" id="KW-1185">Reference proteome</keyword>
<gene>
    <name evidence="1" type="ORF">GO986_08935</name>
</gene>
<sequence length="152" mass="16816">MGRIEQVLSVMRTDPTRLWAPAEVSREMKTPPAVANSAMTKLMNRGQLVRPQNGQYRLATPDERAAHLALPPEPVVAQVPARPVPRPPVDDIERELLMGQMRAQGRPVSSALLAGRLRRCGFNLARTDDVLADCLDRGLVRRLDDGRHEVAA</sequence>